<reference evidence="3" key="1">
    <citation type="submission" date="2024-04" db="EMBL/GenBank/DDBJ databases">
        <authorList>
            <consortium name="Molecular Ecology Group"/>
        </authorList>
    </citation>
    <scope>NUCLEOTIDE SEQUENCE</scope>
</reference>
<evidence type="ECO:0000256" key="1">
    <source>
        <dbReference type="SAM" id="MobiDB-lite"/>
    </source>
</evidence>
<feature type="compositionally biased region" description="Basic and acidic residues" evidence="1">
    <location>
        <begin position="314"/>
        <end position="340"/>
    </location>
</feature>
<dbReference type="PANTHER" id="PTHR34153">
    <property type="entry name" value="SI:CH211-262H13.3-RELATED-RELATED"/>
    <property type="match status" value="1"/>
</dbReference>
<dbReference type="EMBL" id="OZ034830">
    <property type="protein sequence ID" value="CAL1687013.1"/>
    <property type="molecule type" value="Genomic_DNA"/>
</dbReference>
<name>A0AAV2P5X0_9HYME</name>
<feature type="compositionally biased region" description="Polar residues" evidence="1">
    <location>
        <begin position="81"/>
        <end position="90"/>
    </location>
</feature>
<feature type="region of interest" description="Disordered" evidence="1">
    <location>
        <begin position="302"/>
        <end position="340"/>
    </location>
</feature>
<evidence type="ECO:0000259" key="2">
    <source>
        <dbReference type="Pfam" id="PF16064"/>
    </source>
</evidence>
<organism evidence="3 4">
    <name type="scientific">Lasius platythorax</name>
    <dbReference type="NCBI Taxonomy" id="488582"/>
    <lineage>
        <taxon>Eukaryota</taxon>
        <taxon>Metazoa</taxon>
        <taxon>Ecdysozoa</taxon>
        <taxon>Arthropoda</taxon>
        <taxon>Hexapoda</taxon>
        <taxon>Insecta</taxon>
        <taxon>Pterygota</taxon>
        <taxon>Neoptera</taxon>
        <taxon>Endopterygota</taxon>
        <taxon>Hymenoptera</taxon>
        <taxon>Apocrita</taxon>
        <taxon>Aculeata</taxon>
        <taxon>Formicoidea</taxon>
        <taxon>Formicidae</taxon>
        <taxon>Formicinae</taxon>
        <taxon>Lasius</taxon>
        <taxon>Lasius</taxon>
    </lineage>
</organism>
<dbReference type="Pfam" id="PF16064">
    <property type="entry name" value="DUF4806"/>
    <property type="match status" value="1"/>
</dbReference>
<evidence type="ECO:0000313" key="3">
    <source>
        <dbReference type="EMBL" id="CAL1687013.1"/>
    </source>
</evidence>
<sequence>MTWFVVKFDDENTVEAVPNTWYMKKKFQCYWPPEGTTKSAIINLIKNKHSPEANNWMLYGASILGTYGTYKVAQRKANKARVTNNLSSNTEDLKEKSNTKQKKRCKKSESEYEVSSETSEIFSSDDDIMYPEPPTESSDTFEKRVLRELHILNLKVDDISETVNALLKATADEKSSQKSFTCNNNVPDIIQLFPVNEDSLARLEDWLMNSGENKTILAKNLSRIGGCNVKEVVRRIMYHVFTNEVGMAYSWEGAKKKKTFKNLAVASSILSAVRLNKKTQEATDSEIICFIKAWLVRSKDRFNNNNKNKNITQTDERTPQTDERSPQTDKRPQPNERTEN</sequence>
<accession>A0AAV2P5X0</accession>
<dbReference type="PANTHER" id="PTHR34153:SF2">
    <property type="entry name" value="SI:CH211-262H13.3-RELATED"/>
    <property type="match status" value="1"/>
</dbReference>
<proteinExistence type="predicted"/>
<protein>
    <recommendedName>
        <fullName evidence="2">DUF4806 domain-containing protein</fullName>
    </recommendedName>
</protein>
<feature type="region of interest" description="Disordered" evidence="1">
    <location>
        <begin position="81"/>
        <end position="118"/>
    </location>
</feature>
<dbReference type="InterPro" id="IPR032071">
    <property type="entry name" value="DUF4806"/>
</dbReference>
<evidence type="ECO:0000313" key="4">
    <source>
        <dbReference type="Proteomes" id="UP001497644"/>
    </source>
</evidence>
<keyword evidence="4" id="KW-1185">Reference proteome</keyword>
<dbReference type="AlphaFoldDB" id="A0AAV2P5X0"/>
<dbReference type="Proteomes" id="UP001497644">
    <property type="component" value="Chromosome 7"/>
</dbReference>
<gene>
    <name evidence="3" type="ORF">LPLAT_LOCUS12294</name>
</gene>
<feature type="domain" description="DUF4806" evidence="2">
    <location>
        <begin position="193"/>
        <end position="270"/>
    </location>
</feature>